<dbReference type="AlphaFoldDB" id="A0AAD5XW36"/>
<evidence type="ECO:0000256" key="8">
    <source>
        <dbReference type="PIRNR" id="PIRNR016302"/>
    </source>
</evidence>
<comment type="catalytic activity">
    <reaction evidence="1 8">
        <text>Random hydrolysis of (1-&gt;6)-alpha-D-mannosidic linkages in unbranched (1-&gt;6)-mannans.</text>
        <dbReference type="EC" id="3.2.1.101"/>
    </reaction>
</comment>
<dbReference type="Pfam" id="PF03663">
    <property type="entry name" value="Glyco_hydro_76"/>
    <property type="match status" value="1"/>
</dbReference>
<evidence type="ECO:0000256" key="5">
    <source>
        <dbReference type="ARBA" id="ARBA00022801"/>
    </source>
</evidence>
<evidence type="ECO:0000256" key="7">
    <source>
        <dbReference type="ARBA" id="ARBA00023295"/>
    </source>
</evidence>
<dbReference type="InterPro" id="IPR008928">
    <property type="entry name" value="6-hairpin_glycosidase_sf"/>
</dbReference>
<dbReference type="InterPro" id="IPR014480">
    <property type="entry name" value="Mannan-1_6-alpha_mannosidase"/>
</dbReference>
<dbReference type="PANTHER" id="PTHR12145">
    <property type="entry name" value="MANNAN ENDO-1,6-ALPHA-MANNOSIDASE DCW1"/>
    <property type="match status" value="1"/>
</dbReference>
<dbReference type="EMBL" id="JADGJQ010000001">
    <property type="protein sequence ID" value="KAJ3185504.1"/>
    <property type="molecule type" value="Genomic_DNA"/>
</dbReference>
<name>A0AAD5XW36_9FUNG</name>
<keyword evidence="10" id="KW-1133">Transmembrane helix</keyword>
<dbReference type="InterPro" id="IPR005198">
    <property type="entry name" value="Glyco_hydro_76"/>
</dbReference>
<protein>
    <recommendedName>
        <fullName evidence="3 8">Mannan endo-1,6-alpha-mannosidase</fullName>
        <ecNumber evidence="3 8">3.2.1.101</ecNumber>
    </recommendedName>
</protein>
<keyword evidence="4 11" id="KW-0732">Signal</keyword>
<accession>A0AAD5XW36</accession>
<keyword evidence="5 8" id="KW-0378">Hydrolase</keyword>
<comment type="caution">
    <text evidence="12">The sequence shown here is derived from an EMBL/GenBank/DDBJ whole genome shotgun (WGS) entry which is preliminary data.</text>
</comment>
<organism evidence="12 13">
    <name type="scientific">Geranomyces variabilis</name>
    <dbReference type="NCBI Taxonomy" id="109894"/>
    <lineage>
        <taxon>Eukaryota</taxon>
        <taxon>Fungi</taxon>
        <taxon>Fungi incertae sedis</taxon>
        <taxon>Chytridiomycota</taxon>
        <taxon>Chytridiomycota incertae sedis</taxon>
        <taxon>Chytridiomycetes</taxon>
        <taxon>Spizellomycetales</taxon>
        <taxon>Powellomycetaceae</taxon>
        <taxon>Geranomyces</taxon>
    </lineage>
</organism>
<dbReference type="EC" id="3.2.1.101" evidence="3 8"/>
<keyword evidence="6" id="KW-0325">Glycoprotein</keyword>
<dbReference type="Proteomes" id="UP001212152">
    <property type="component" value="Unassembled WGS sequence"/>
</dbReference>
<keyword evidence="10" id="KW-0472">Membrane</keyword>
<sequence>MLLLRPALVLLSAAIGSAAAAQTLDPTDSAALGAAAHQATSNIVNLYSTQLAAGKASQGGFDQSAVSWFASGIIWSQVFGNSYVTKDHSMDNVAGTAISAATYGTTADLLGGALKTVNEKLYGRWNDDMGWWAIGMLSAVDAYGKDALIPGGGKFLDVAALTFNEMYEQWDTQCGGGIYWSRDRSPTQKDADYKSTISNSQFVEMGARLAMLTANQTYLDMAAQAYNWIKSSGVMTAQWVVTDGVHTASCGTVNPTALGYNQGVMLSAMAYMYKATKLQSYLDDAKALVNAAVPVYAPNNIVTEPLCPVGACGRETPMGKPQFVKGLSDVYTVATDAAVKSTIQTVIDTTLASALKNCDANWWCSQDWTNVRAPAQSDPYDQYGTTELLVAAARVHGATAPAGTSAGNLGTAPAGGSSSAATAPGGSSAPASTGAAAKKSSAISISTGGAVSILGSIALGVVAAGLANLV</sequence>
<keyword evidence="13" id="KW-1185">Reference proteome</keyword>
<feature type="transmembrane region" description="Helical" evidence="10">
    <location>
        <begin position="449"/>
        <end position="469"/>
    </location>
</feature>
<keyword evidence="10" id="KW-0812">Transmembrane</keyword>
<proteinExistence type="inferred from homology"/>
<evidence type="ECO:0000256" key="1">
    <source>
        <dbReference type="ARBA" id="ARBA00001452"/>
    </source>
</evidence>
<keyword evidence="7 8" id="KW-0326">Glycosidase</keyword>
<feature type="signal peptide" evidence="11">
    <location>
        <begin position="1"/>
        <end position="20"/>
    </location>
</feature>
<dbReference type="PANTHER" id="PTHR12145:SF36">
    <property type="entry name" value="MANNAN ENDO-1,6-ALPHA-MANNOSIDASE DCW1"/>
    <property type="match status" value="1"/>
</dbReference>
<dbReference type="GO" id="GO:0008496">
    <property type="term" value="F:mannan endo-1,6-alpha-mannosidase activity"/>
    <property type="evidence" value="ECO:0007669"/>
    <property type="project" value="UniProtKB-UniRule"/>
</dbReference>
<dbReference type="PIRSF" id="PIRSF016302">
    <property type="entry name" value="Man_a_manosd"/>
    <property type="match status" value="1"/>
</dbReference>
<dbReference type="Gene3D" id="1.50.10.20">
    <property type="match status" value="1"/>
</dbReference>
<dbReference type="SUPFAM" id="SSF48208">
    <property type="entry name" value="Six-hairpin glycosidases"/>
    <property type="match status" value="1"/>
</dbReference>
<evidence type="ECO:0000256" key="2">
    <source>
        <dbReference type="ARBA" id="ARBA00009699"/>
    </source>
</evidence>
<dbReference type="GO" id="GO:0009272">
    <property type="term" value="P:fungal-type cell wall biogenesis"/>
    <property type="evidence" value="ECO:0007669"/>
    <property type="project" value="TreeGrafter"/>
</dbReference>
<evidence type="ECO:0000256" key="11">
    <source>
        <dbReference type="SAM" id="SignalP"/>
    </source>
</evidence>
<gene>
    <name evidence="12" type="primary">DCW1</name>
    <name evidence="12" type="ORF">HDU87_000127</name>
</gene>
<evidence type="ECO:0000313" key="12">
    <source>
        <dbReference type="EMBL" id="KAJ3185504.1"/>
    </source>
</evidence>
<feature type="region of interest" description="Disordered" evidence="9">
    <location>
        <begin position="402"/>
        <end position="432"/>
    </location>
</feature>
<evidence type="ECO:0000256" key="3">
    <source>
        <dbReference type="ARBA" id="ARBA00012350"/>
    </source>
</evidence>
<evidence type="ECO:0000256" key="6">
    <source>
        <dbReference type="ARBA" id="ARBA00023180"/>
    </source>
</evidence>
<feature type="chain" id="PRO_5042258346" description="Mannan endo-1,6-alpha-mannosidase" evidence="11">
    <location>
        <begin position="21"/>
        <end position="470"/>
    </location>
</feature>
<reference evidence="12" key="1">
    <citation type="submission" date="2020-05" db="EMBL/GenBank/DDBJ databases">
        <title>Phylogenomic resolution of chytrid fungi.</title>
        <authorList>
            <person name="Stajich J.E."/>
            <person name="Amses K."/>
            <person name="Simmons R."/>
            <person name="Seto K."/>
            <person name="Myers J."/>
            <person name="Bonds A."/>
            <person name="Quandt C.A."/>
            <person name="Barry K."/>
            <person name="Liu P."/>
            <person name="Grigoriev I."/>
            <person name="Longcore J.E."/>
            <person name="James T.Y."/>
        </authorList>
    </citation>
    <scope>NUCLEOTIDE SEQUENCE</scope>
    <source>
        <strain evidence="12">JEL0379</strain>
    </source>
</reference>
<feature type="compositionally biased region" description="Low complexity" evidence="9">
    <location>
        <begin position="410"/>
        <end position="432"/>
    </location>
</feature>
<evidence type="ECO:0000256" key="10">
    <source>
        <dbReference type="SAM" id="Phobius"/>
    </source>
</evidence>
<evidence type="ECO:0000256" key="4">
    <source>
        <dbReference type="ARBA" id="ARBA00022729"/>
    </source>
</evidence>
<dbReference type="GO" id="GO:0016052">
    <property type="term" value="P:carbohydrate catabolic process"/>
    <property type="evidence" value="ECO:0007669"/>
    <property type="project" value="InterPro"/>
</dbReference>
<evidence type="ECO:0000313" key="13">
    <source>
        <dbReference type="Proteomes" id="UP001212152"/>
    </source>
</evidence>
<comment type="similarity">
    <text evidence="2 8">Belongs to the glycosyl hydrolase 76 family.</text>
</comment>
<evidence type="ECO:0000256" key="9">
    <source>
        <dbReference type="SAM" id="MobiDB-lite"/>
    </source>
</evidence>